<protein>
    <submittedName>
        <fullName evidence="1">Uncharacterized protein</fullName>
    </submittedName>
</protein>
<gene>
    <name evidence="1" type="ORF">AW09_003021</name>
</gene>
<dbReference type="Proteomes" id="UP000020077">
    <property type="component" value="Unassembled WGS sequence"/>
</dbReference>
<dbReference type="AlphaFoldDB" id="A0A080LVT7"/>
<name>A0A080LVT7_9PROT</name>
<sequence length="83" mass="8871">MRLLLWGNCRSKVASGITRREFFLNKSTALASAPARGASFHNTNDCPAKLRLSRSTKAAFALAAILGSSASVRKVCRKSASES</sequence>
<comment type="caution">
    <text evidence="1">The sequence shown here is derived from an EMBL/GenBank/DDBJ whole genome shotgun (WGS) entry which is preliminary data.</text>
</comment>
<organism evidence="1 2">
    <name type="scientific">Candidatus Accumulibacter phosphatis</name>
    <dbReference type="NCBI Taxonomy" id="327160"/>
    <lineage>
        <taxon>Bacteria</taxon>
        <taxon>Pseudomonadati</taxon>
        <taxon>Pseudomonadota</taxon>
        <taxon>Betaproteobacteria</taxon>
        <taxon>Candidatus Accumulibacter</taxon>
    </lineage>
</organism>
<proteinExistence type="predicted"/>
<dbReference type="EMBL" id="JDVG02000485">
    <property type="protein sequence ID" value="KFB71830.1"/>
    <property type="molecule type" value="Genomic_DNA"/>
</dbReference>
<evidence type="ECO:0000313" key="2">
    <source>
        <dbReference type="Proteomes" id="UP000020077"/>
    </source>
</evidence>
<reference evidence="1 2" key="1">
    <citation type="submission" date="2014-02" db="EMBL/GenBank/DDBJ databases">
        <title>Expanding our view of genomic diversity in Candidatus Accumulibacter clades.</title>
        <authorList>
            <person name="Skennerton C.T."/>
            <person name="Barr J.J."/>
            <person name="Slater F.R."/>
            <person name="Bond P.L."/>
            <person name="Tyson G.W."/>
        </authorList>
    </citation>
    <scope>NUCLEOTIDE SEQUENCE [LARGE SCALE GENOMIC DNA]</scope>
    <source>
        <strain evidence="2">BA-91</strain>
    </source>
</reference>
<accession>A0A080LVT7</accession>
<evidence type="ECO:0000313" key="1">
    <source>
        <dbReference type="EMBL" id="KFB71830.1"/>
    </source>
</evidence>